<dbReference type="Pfam" id="PF05488">
    <property type="entry name" value="PAAR_motif"/>
    <property type="match status" value="1"/>
</dbReference>
<accession>A0ABU1LY65</accession>
<protein>
    <submittedName>
        <fullName evidence="1">Zn-binding protein involved in type VI secretion</fullName>
    </submittedName>
</protein>
<sequence length="187" mass="20275">MFDRLVADGDRTTTGGYVIARSRSYNEQGKAYARKENHATCGNCKGGYPIYGTANDWMDDDFPLVKDLDRVLCPCGKNFVLAASSSSAFYSDSKGEAMAAEPPQKALTSTSTSNAASQTVRSYDEQIRIVDDSGCPAANCPFHITDSAGKTYQGLTDENGLCPRVYTNGQKTLDIAVGLKALERWEQ</sequence>
<dbReference type="CDD" id="cd14744">
    <property type="entry name" value="PAAR_CT_2"/>
    <property type="match status" value="1"/>
</dbReference>
<gene>
    <name evidence="1" type="ORF">J2804_005130</name>
</gene>
<dbReference type="InterPro" id="IPR008727">
    <property type="entry name" value="PAAR_motif"/>
</dbReference>
<dbReference type="Proteomes" id="UP001264340">
    <property type="component" value="Unassembled WGS sequence"/>
</dbReference>
<proteinExistence type="predicted"/>
<dbReference type="RefSeq" id="WP_310125096.1">
    <property type="nucleotide sequence ID" value="NZ_JAVDQV010000014.1"/>
</dbReference>
<reference evidence="1 2" key="1">
    <citation type="submission" date="2023-07" db="EMBL/GenBank/DDBJ databases">
        <title>Sorghum-associated microbial communities from plants grown in Nebraska, USA.</title>
        <authorList>
            <person name="Schachtman D."/>
        </authorList>
    </citation>
    <scope>NUCLEOTIDE SEQUENCE [LARGE SCALE GENOMIC DNA]</scope>
    <source>
        <strain evidence="1 2">DS1316</strain>
    </source>
</reference>
<evidence type="ECO:0000313" key="1">
    <source>
        <dbReference type="EMBL" id="MDR6411696.1"/>
    </source>
</evidence>
<keyword evidence="2" id="KW-1185">Reference proteome</keyword>
<dbReference type="EMBL" id="JAVDRP010000012">
    <property type="protein sequence ID" value="MDR6411696.1"/>
    <property type="molecule type" value="Genomic_DNA"/>
</dbReference>
<comment type="caution">
    <text evidence="1">The sequence shown here is derived from an EMBL/GenBank/DDBJ whole genome shotgun (WGS) entry which is preliminary data.</text>
</comment>
<name>A0ABU1LY65_9BURK</name>
<evidence type="ECO:0000313" key="2">
    <source>
        <dbReference type="Proteomes" id="UP001264340"/>
    </source>
</evidence>
<organism evidence="1 2">
    <name type="scientific">Paraburkholderia terricola</name>
    <dbReference type="NCBI Taxonomy" id="169427"/>
    <lineage>
        <taxon>Bacteria</taxon>
        <taxon>Pseudomonadati</taxon>
        <taxon>Pseudomonadota</taxon>
        <taxon>Betaproteobacteria</taxon>
        <taxon>Burkholderiales</taxon>
        <taxon>Burkholderiaceae</taxon>
        <taxon>Paraburkholderia</taxon>
    </lineage>
</organism>